<dbReference type="EMBL" id="PJQY01000779">
    <property type="protein sequence ID" value="PQQ07967.1"/>
    <property type="molecule type" value="Genomic_DNA"/>
</dbReference>
<reference evidence="2 3" key="1">
    <citation type="submission" date="2018-02" db="EMBL/GenBank/DDBJ databases">
        <title>Draft genome of wild Prunus yedoensis var. nudiflora.</title>
        <authorList>
            <person name="Baek S."/>
            <person name="Kim J.-H."/>
            <person name="Choi K."/>
            <person name="Kim G.-B."/>
            <person name="Cho A."/>
            <person name="Jang H."/>
            <person name="Shin C.-H."/>
            <person name="Yu H.-J."/>
            <person name="Mun J.-H."/>
        </authorList>
    </citation>
    <scope>NUCLEOTIDE SEQUENCE [LARGE SCALE GENOMIC DNA]</scope>
    <source>
        <strain evidence="3">cv. Jeju island</strain>
        <tissue evidence="2">Leaf</tissue>
    </source>
</reference>
<protein>
    <submittedName>
        <fullName evidence="2">Uncharacterized protein</fullName>
    </submittedName>
</protein>
<feature type="compositionally biased region" description="Basic and acidic residues" evidence="1">
    <location>
        <begin position="1"/>
        <end position="23"/>
    </location>
</feature>
<name>A0A314YNP0_PRUYE</name>
<gene>
    <name evidence="2" type="ORF">Pyn_26642</name>
</gene>
<comment type="caution">
    <text evidence="2">The sequence shown here is derived from an EMBL/GenBank/DDBJ whole genome shotgun (WGS) entry which is preliminary data.</text>
</comment>
<keyword evidence="3" id="KW-1185">Reference proteome</keyword>
<dbReference type="AlphaFoldDB" id="A0A314YNP0"/>
<evidence type="ECO:0000313" key="3">
    <source>
        <dbReference type="Proteomes" id="UP000250321"/>
    </source>
</evidence>
<evidence type="ECO:0000313" key="2">
    <source>
        <dbReference type="EMBL" id="PQQ07967.1"/>
    </source>
</evidence>
<proteinExistence type="predicted"/>
<feature type="region of interest" description="Disordered" evidence="1">
    <location>
        <begin position="1"/>
        <end position="35"/>
    </location>
</feature>
<evidence type="ECO:0000256" key="1">
    <source>
        <dbReference type="SAM" id="MobiDB-lite"/>
    </source>
</evidence>
<dbReference type="Proteomes" id="UP000250321">
    <property type="component" value="Unassembled WGS sequence"/>
</dbReference>
<organism evidence="2 3">
    <name type="scientific">Prunus yedoensis var. nudiflora</name>
    <dbReference type="NCBI Taxonomy" id="2094558"/>
    <lineage>
        <taxon>Eukaryota</taxon>
        <taxon>Viridiplantae</taxon>
        <taxon>Streptophyta</taxon>
        <taxon>Embryophyta</taxon>
        <taxon>Tracheophyta</taxon>
        <taxon>Spermatophyta</taxon>
        <taxon>Magnoliopsida</taxon>
        <taxon>eudicotyledons</taxon>
        <taxon>Gunneridae</taxon>
        <taxon>Pentapetalae</taxon>
        <taxon>rosids</taxon>
        <taxon>fabids</taxon>
        <taxon>Rosales</taxon>
        <taxon>Rosaceae</taxon>
        <taxon>Amygdaloideae</taxon>
        <taxon>Amygdaleae</taxon>
        <taxon>Prunus</taxon>
    </lineage>
</organism>
<feature type="compositionally biased region" description="Basic residues" evidence="1">
    <location>
        <begin position="24"/>
        <end position="34"/>
    </location>
</feature>
<sequence>MDMHEPERTETHTESKKAEEQKIRDRKKQKIRDRKNRDSQFFYDASYFSGTQSDKASKLGARCFVESLNGLEGQVGLVGGTPTVRISSEAYCGCM</sequence>
<accession>A0A314YNP0</accession>